<evidence type="ECO:0000313" key="3">
    <source>
        <dbReference type="Proteomes" id="UP000886721"/>
    </source>
</evidence>
<organism evidence="2 3">
    <name type="scientific">Candidatus Anaerostipes excrementavium</name>
    <dbReference type="NCBI Taxonomy" id="2838463"/>
    <lineage>
        <taxon>Bacteria</taxon>
        <taxon>Bacillati</taxon>
        <taxon>Bacillota</taxon>
        <taxon>Clostridia</taxon>
        <taxon>Lachnospirales</taxon>
        <taxon>Lachnospiraceae</taxon>
        <taxon>Anaerostipes</taxon>
    </lineage>
</organism>
<dbReference type="CDD" id="cd04301">
    <property type="entry name" value="NAT_SF"/>
    <property type="match status" value="1"/>
</dbReference>
<dbReference type="SUPFAM" id="SSF55729">
    <property type="entry name" value="Acyl-CoA N-acyltransferases (Nat)"/>
    <property type="match status" value="1"/>
</dbReference>
<name>A0A9D1WWM9_9FIRM</name>
<comment type="caution">
    <text evidence="2">The sequence shown here is derived from an EMBL/GenBank/DDBJ whole genome shotgun (WGS) entry which is preliminary data.</text>
</comment>
<protein>
    <submittedName>
        <fullName evidence="2">GNAT family N-acetyltransferase</fullName>
    </submittedName>
</protein>
<dbReference type="PROSITE" id="PS51186">
    <property type="entry name" value="GNAT"/>
    <property type="match status" value="1"/>
</dbReference>
<accession>A0A9D1WWM9</accession>
<dbReference type="InterPro" id="IPR016181">
    <property type="entry name" value="Acyl_CoA_acyltransferase"/>
</dbReference>
<dbReference type="Gene3D" id="3.40.630.30">
    <property type="match status" value="1"/>
</dbReference>
<evidence type="ECO:0000259" key="1">
    <source>
        <dbReference type="PROSITE" id="PS51186"/>
    </source>
</evidence>
<evidence type="ECO:0000313" key="2">
    <source>
        <dbReference type="EMBL" id="HIX68603.1"/>
    </source>
</evidence>
<proteinExistence type="predicted"/>
<dbReference type="Pfam" id="PF00583">
    <property type="entry name" value="Acetyltransf_1"/>
    <property type="match status" value="1"/>
</dbReference>
<dbReference type="Proteomes" id="UP000886721">
    <property type="component" value="Unassembled WGS sequence"/>
</dbReference>
<dbReference type="EMBL" id="DXEM01000032">
    <property type="protein sequence ID" value="HIX68603.1"/>
    <property type="molecule type" value="Genomic_DNA"/>
</dbReference>
<dbReference type="PANTHER" id="PTHR43305">
    <property type="entry name" value="FAMILY N-ACETYLTRANSFERASE, PUTATIVE (AFU_ORTHOLOGUE AFUA_2G01380)-RELATED"/>
    <property type="match status" value="1"/>
</dbReference>
<reference evidence="2" key="1">
    <citation type="journal article" date="2021" name="PeerJ">
        <title>Extensive microbial diversity within the chicken gut microbiome revealed by metagenomics and culture.</title>
        <authorList>
            <person name="Gilroy R."/>
            <person name="Ravi A."/>
            <person name="Getino M."/>
            <person name="Pursley I."/>
            <person name="Horton D.L."/>
            <person name="Alikhan N.F."/>
            <person name="Baker D."/>
            <person name="Gharbi K."/>
            <person name="Hall N."/>
            <person name="Watson M."/>
            <person name="Adriaenssens E.M."/>
            <person name="Foster-Nyarko E."/>
            <person name="Jarju S."/>
            <person name="Secka A."/>
            <person name="Antonio M."/>
            <person name="Oren A."/>
            <person name="Chaudhuri R.R."/>
            <person name="La Ragione R."/>
            <person name="Hildebrand F."/>
            <person name="Pallen M.J."/>
        </authorList>
    </citation>
    <scope>NUCLEOTIDE SEQUENCE</scope>
    <source>
        <strain evidence="2">CHK191-13928</strain>
    </source>
</reference>
<gene>
    <name evidence="2" type="ORF">H9735_10855</name>
</gene>
<dbReference type="GO" id="GO:0016747">
    <property type="term" value="F:acyltransferase activity, transferring groups other than amino-acyl groups"/>
    <property type="evidence" value="ECO:0007669"/>
    <property type="project" value="InterPro"/>
</dbReference>
<feature type="domain" description="N-acetyltransferase" evidence="1">
    <location>
        <begin position="2"/>
        <end position="149"/>
    </location>
</feature>
<dbReference type="PANTHER" id="PTHR43305:SF1">
    <property type="entry name" value="FAMILY N-ACETYLTRANSFERASE, PUTATIVE (AFU_ORTHOLOGUE AFUA_2G01380)-RELATED"/>
    <property type="match status" value="1"/>
</dbReference>
<dbReference type="InterPro" id="IPR000182">
    <property type="entry name" value="GNAT_dom"/>
</dbReference>
<dbReference type="InterPro" id="IPR052777">
    <property type="entry name" value="Acetyltransferase_Enz"/>
</dbReference>
<reference evidence="2" key="2">
    <citation type="submission" date="2021-04" db="EMBL/GenBank/DDBJ databases">
        <authorList>
            <person name="Gilroy R."/>
        </authorList>
    </citation>
    <scope>NUCLEOTIDE SEQUENCE</scope>
    <source>
        <strain evidence="2">CHK191-13928</strain>
    </source>
</reference>
<sequence length="150" mass="17685">MLMIKKFDKDYNDKLILFLQECFPQSGRKLELDGRHRMYSNIDAFFENFWCLFDENDIIGTVALKKLDEEKCELKSLYLLQKYQGKGLGFRLLKTAILKAQKKGYKEMYLDTLSTSKKAISLYKQIGFTITKRYNSNNIADVFMVLKLDF</sequence>
<dbReference type="AlphaFoldDB" id="A0A9D1WWM9"/>